<dbReference type="InterPro" id="IPR051043">
    <property type="entry name" value="Sulfatase_Mod_Factor_Kinase"/>
</dbReference>
<gene>
    <name evidence="6" type="primary">egtB</name>
    <name evidence="6" type="ORF">HQN59_15870</name>
</gene>
<dbReference type="Pfam" id="PF12867">
    <property type="entry name" value="DinB_2"/>
    <property type="match status" value="1"/>
</dbReference>
<dbReference type="InterPro" id="IPR024775">
    <property type="entry name" value="DinB-like"/>
</dbReference>
<dbReference type="AlphaFoldDB" id="A0A7Y6NQ10"/>
<keyword evidence="2" id="KW-0408">Iron</keyword>
<evidence type="ECO:0000256" key="3">
    <source>
        <dbReference type="ARBA" id="ARBA00037882"/>
    </source>
</evidence>
<evidence type="ECO:0000313" key="6">
    <source>
        <dbReference type="EMBL" id="NUZ07240.1"/>
    </source>
</evidence>
<evidence type="ECO:0000313" key="7">
    <source>
        <dbReference type="Proteomes" id="UP000529637"/>
    </source>
</evidence>
<reference evidence="6 7" key="1">
    <citation type="submission" date="2020-06" db="EMBL/GenBank/DDBJ databases">
        <title>Schlegella sp. ID0723 isolated from air conditioner.</title>
        <authorList>
            <person name="Kim D.Y."/>
            <person name="Kim D.-U."/>
        </authorList>
    </citation>
    <scope>NUCLEOTIDE SEQUENCE [LARGE SCALE GENOMIC DNA]</scope>
    <source>
        <strain evidence="6 7">ID0723</strain>
    </source>
</reference>
<proteinExistence type="predicted"/>
<organism evidence="6 7">
    <name type="scientific">Piscinibacter koreensis</name>
    <dbReference type="NCBI Taxonomy" id="2742824"/>
    <lineage>
        <taxon>Bacteria</taxon>
        <taxon>Pseudomonadati</taxon>
        <taxon>Pseudomonadota</taxon>
        <taxon>Betaproteobacteria</taxon>
        <taxon>Burkholderiales</taxon>
        <taxon>Sphaerotilaceae</taxon>
        <taxon>Piscinibacter</taxon>
    </lineage>
</organism>
<feature type="domain" description="Sulfatase-modifying factor enzyme-like" evidence="4">
    <location>
        <begin position="172"/>
        <end position="302"/>
    </location>
</feature>
<sequence length="379" mass="42290">MDARNHTLRWLAAFESALGPERLGTPVVDDPEQRSPLWLAGHVGWFQEYWIARNAQRARGERADGALPRLPSVLGGADQLYERANAPAPADLPDAQATRQYLAATLETTLDLLDGSPETDAALYFYRVALFHEDLQFEAFATLAQTIGVDTKLVATAPTTAPRPPLLYPAARWRVGSAASGFVFDNEKPPHEVAIPEFEIDAQPVTWAEYGEFVEDGGYDEAAHWSAQGRDWLERSGRRTPRHVDQMRHGVLQRRFGQLVRVPPNQPVVHVNAFEAEAWCRWAGRRLPTEVEWEAAARQGASRGFAFGAVWEWTASTFRPYPGFVVAPYRGGAPAGFGRTRVLRGASFATRRRLLSPTFRNFQAPERDDGFFGFRSCAL</sequence>
<dbReference type="EMBL" id="JABWMJ010000007">
    <property type="protein sequence ID" value="NUZ07240.1"/>
    <property type="molecule type" value="Genomic_DNA"/>
</dbReference>
<dbReference type="InterPro" id="IPR016187">
    <property type="entry name" value="CTDL_fold"/>
</dbReference>
<dbReference type="InterPro" id="IPR005532">
    <property type="entry name" value="SUMF_dom"/>
</dbReference>
<comment type="pathway">
    <text evidence="3">Amino-acid biosynthesis; ergothioneine biosynthesis.</text>
</comment>
<keyword evidence="7" id="KW-1185">Reference proteome</keyword>
<dbReference type="Gene3D" id="3.90.1580.10">
    <property type="entry name" value="paralog of FGE (formylglycine-generating enzyme)"/>
    <property type="match status" value="2"/>
</dbReference>
<evidence type="ECO:0000259" key="5">
    <source>
        <dbReference type="Pfam" id="PF12867"/>
    </source>
</evidence>
<evidence type="ECO:0000259" key="4">
    <source>
        <dbReference type="Pfam" id="PF03781"/>
    </source>
</evidence>
<comment type="caution">
    <text evidence="6">The sequence shown here is derived from an EMBL/GenBank/DDBJ whole genome shotgun (WGS) entry which is preliminary data.</text>
</comment>
<name>A0A7Y6NQ10_9BURK</name>
<evidence type="ECO:0000256" key="1">
    <source>
        <dbReference type="ARBA" id="ARBA00023002"/>
    </source>
</evidence>
<dbReference type="SUPFAM" id="SSF56436">
    <property type="entry name" value="C-type lectin-like"/>
    <property type="match status" value="1"/>
</dbReference>
<accession>A0A7Y6NQ10</accession>
<keyword evidence="1" id="KW-0560">Oxidoreductase</keyword>
<dbReference type="PANTHER" id="PTHR23150">
    <property type="entry name" value="SULFATASE MODIFYING FACTOR 1, 2"/>
    <property type="match status" value="1"/>
</dbReference>
<dbReference type="Pfam" id="PF03781">
    <property type="entry name" value="FGE-sulfatase"/>
    <property type="match status" value="2"/>
</dbReference>
<dbReference type="InterPro" id="IPR042095">
    <property type="entry name" value="SUMF_sf"/>
</dbReference>
<dbReference type="Proteomes" id="UP000529637">
    <property type="component" value="Unassembled WGS sequence"/>
</dbReference>
<protein>
    <submittedName>
        <fullName evidence="6">Ergothioneine biosynthesis protein EgtB</fullName>
    </submittedName>
</protein>
<feature type="domain" description="DinB-like" evidence="5">
    <location>
        <begin position="30"/>
        <end position="124"/>
    </location>
</feature>
<feature type="domain" description="Sulfatase-modifying factor enzyme-like" evidence="4">
    <location>
        <begin position="308"/>
        <end position="375"/>
    </location>
</feature>
<evidence type="ECO:0000256" key="2">
    <source>
        <dbReference type="ARBA" id="ARBA00023004"/>
    </source>
</evidence>